<dbReference type="PANTHER" id="PTHR11910">
    <property type="entry name" value="ATP SYNTHASE DELTA CHAIN"/>
    <property type="match status" value="1"/>
</dbReference>
<comment type="similarity">
    <text evidence="2">Belongs to the ATPase delta chain family.</text>
</comment>
<dbReference type="EMBL" id="CABVLU010000003">
    <property type="protein sequence ID" value="VVT54965.1"/>
    <property type="molecule type" value="Genomic_DNA"/>
</dbReference>
<evidence type="ECO:0000313" key="10">
    <source>
        <dbReference type="Proteomes" id="UP000398389"/>
    </source>
</evidence>
<dbReference type="Proteomes" id="UP000398389">
    <property type="component" value="Unassembled WGS sequence"/>
</dbReference>
<accession>A0A5E8C1G0</accession>
<keyword evidence="4" id="KW-0813">Transport</keyword>
<comment type="subcellular location">
    <subcellularLocation>
        <location evidence="1">Membrane</location>
    </subcellularLocation>
</comment>
<gene>
    <name evidence="9" type="ORF">SAPINGB_P004351</name>
</gene>
<evidence type="ECO:0000256" key="1">
    <source>
        <dbReference type="ARBA" id="ARBA00004370"/>
    </source>
</evidence>
<dbReference type="HAMAP" id="MF_01416">
    <property type="entry name" value="ATP_synth_delta_bact"/>
    <property type="match status" value="1"/>
</dbReference>
<dbReference type="GO" id="GO:0046933">
    <property type="term" value="F:proton-transporting ATP synthase activity, rotational mechanism"/>
    <property type="evidence" value="ECO:0007669"/>
    <property type="project" value="InterPro"/>
</dbReference>
<dbReference type="SUPFAM" id="SSF47928">
    <property type="entry name" value="N-terminal domain of the delta subunit of the F1F0-ATP synthase"/>
    <property type="match status" value="1"/>
</dbReference>
<evidence type="ECO:0000256" key="2">
    <source>
        <dbReference type="ARBA" id="ARBA00007046"/>
    </source>
</evidence>
<dbReference type="PRINTS" id="PR00125">
    <property type="entry name" value="ATPASEDELTA"/>
</dbReference>
<keyword evidence="8" id="KW-0066">ATP synthesis</keyword>
<evidence type="ECO:0000313" key="9">
    <source>
        <dbReference type="EMBL" id="VVT54965.1"/>
    </source>
</evidence>
<keyword evidence="6" id="KW-0406">Ion transport</keyword>
<dbReference type="Pfam" id="PF00213">
    <property type="entry name" value="OSCP"/>
    <property type="match status" value="1"/>
</dbReference>
<dbReference type="NCBIfam" id="TIGR01145">
    <property type="entry name" value="ATP_synt_delta"/>
    <property type="match status" value="1"/>
</dbReference>
<dbReference type="InterPro" id="IPR026015">
    <property type="entry name" value="ATP_synth_OSCP/delta_N_sf"/>
</dbReference>
<keyword evidence="7" id="KW-0472">Membrane</keyword>
<evidence type="ECO:0000256" key="8">
    <source>
        <dbReference type="ARBA" id="ARBA00023310"/>
    </source>
</evidence>
<proteinExistence type="inferred from homology"/>
<dbReference type="AlphaFoldDB" id="A0A5E8C1G0"/>
<dbReference type="OrthoDB" id="1262810at2759"/>
<dbReference type="InterPro" id="IPR020781">
    <property type="entry name" value="ATPase_OSCP/d_CS"/>
</dbReference>
<dbReference type="Gene3D" id="1.10.520.20">
    <property type="entry name" value="N-terminal domain of the delta subunit of the F1F0-ATP synthase"/>
    <property type="match status" value="1"/>
</dbReference>
<keyword evidence="10" id="KW-1185">Reference proteome</keyword>
<evidence type="ECO:0000256" key="3">
    <source>
        <dbReference type="ARBA" id="ARBA00014723"/>
    </source>
</evidence>
<dbReference type="GO" id="GO:0016020">
    <property type="term" value="C:membrane"/>
    <property type="evidence" value="ECO:0007669"/>
    <property type="project" value="UniProtKB-SubCell"/>
</dbReference>
<evidence type="ECO:0000256" key="7">
    <source>
        <dbReference type="ARBA" id="ARBA00023136"/>
    </source>
</evidence>
<dbReference type="GeneID" id="43583166"/>
<dbReference type="PROSITE" id="PS00389">
    <property type="entry name" value="ATPASE_DELTA"/>
    <property type="match status" value="1"/>
</dbReference>
<sequence>MFAARSAVRSVAARSALARSMATAAASSQPPVQLFGLDGSYASALYTAAAKSNALPAASASLSALKTLLAKDSKLDAILSNPALSASDKKTIVETLASSVKADKTVTNFLSVIADNNRLALLGPVAAKFETLINTANGVVEATITSAQALDTKTLNRLQTSISKSSFVGEGKKLQISNKVNPEILGGLIVEVGDRTVDLSVAAKISKLNKLLSDDI</sequence>
<evidence type="ECO:0000256" key="5">
    <source>
        <dbReference type="ARBA" id="ARBA00022781"/>
    </source>
</evidence>
<name>A0A5E8C1G0_9ASCO</name>
<evidence type="ECO:0000256" key="4">
    <source>
        <dbReference type="ARBA" id="ARBA00022448"/>
    </source>
</evidence>
<keyword evidence="5" id="KW-0375">Hydrogen ion transport</keyword>
<protein>
    <recommendedName>
        <fullName evidence="3">ATP synthase subunit 5, mitochondrial</fullName>
    </recommendedName>
</protein>
<dbReference type="RefSeq" id="XP_031854957.1">
    <property type="nucleotide sequence ID" value="XM_031999066.1"/>
</dbReference>
<reference evidence="9 10" key="1">
    <citation type="submission" date="2019-09" db="EMBL/GenBank/DDBJ databases">
        <authorList>
            <person name="Brejova B."/>
        </authorList>
    </citation>
    <scope>NUCLEOTIDE SEQUENCE [LARGE SCALE GENOMIC DNA]</scope>
</reference>
<organism evidence="9 10">
    <name type="scientific">Magnusiomyces paraingens</name>
    <dbReference type="NCBI Taxonomy" id="2606893"/>
    <lineage>
        <taxon>Eukaryota</taxon>
        <taxon>Fungi</taxon>
        <taxon>Dikarya</taxon>
        <taxon>Ascomycota</taxon>
        <taxon>Saccharomycotina</taxon>
        <taxon>Dipodascomycetes</taxon>
        <taxon>Dipodascales</taxon>
        <taxon>Dipodascaceae</taxon>
        <taxon>Magnusiomyces</taxon>
    </lineage>
</organism>
<evidence type="ECO:0000256" key="6">
    <source>
        <dbReference type="ARBA" id="ARBA00023065"/>
    </source>
</evidence>
<dbReference type="InterPro" id="IPR000711">
    <property type="entry name" value="ATPase_OSCP/dsu"/>
</dbReference>